<dbReference type="Gene3D" id="3.40.50.720">
    <property type="entry name" value="NAD(P)-binding Rossmann-like Domain"/>
    <property type="match status" value="1"/>
</dbReference>
<dbReference type="InterPro" id="IPR008927">
    <property type="entry name" value="6-PGluconate_DH-like_C_sf"/>
</dbReference>
<keyword evidence="3" id="KW-0276">Fatty acid metabolism</keyword>
<comment type="pathway">
    <text evidence="1">Lipid metabolism; fatty acid beta-oxidation.</text>
</comment>
<dbReference type="InterPro" id="IPR006108">
    <property type="entry name" value="3HC_DH_C"/>
</dbReference>
<feature type="region of interest" description="Disordered" evidence="9">
    <location>
        <begin position="289"/>
        <end position="311"/>
    </location>
</feature>
<dbReference type="Proteomes" id="UP000051010">
    <property type="component" value="Unassembled WGS sequence"/>
</dbReference>
<feature type="domain" description="3-hydroxyacyl-CoA dehydrogenase NAD binding" evidence="11">
    <location>
        <begin position="20"/>
        <end position="198"/>
    </location>
</feature>
<feature type="site" description="Important for catalytic activity" evidence="8">
    <location>
        <position position="156"/>
    </location>
</feature>
<proteinExistence type="predicted"/>
<dbReference type="PIRSF" id="PIRSF000105">
    <property type="entry name" value="HCDH"/>
    <property type="match status" value="1"/>
</dbReference>
<sequence>MIVVTVFIYNKGDFLMAIKKVTVAGSGVLGSQIAFQSAFKGFDVTVYDINQEAVDKAAERIKGLRHAYRTDIDATDEEFNAGIGRLRFTDDLADAVKDADLVIEAIPENPKIKRDFYKKIGTLAPKSAIFTSNSSTLVPSMFAADTGRPKQFLNMHFANQVWLNNTAEIMGSPETDPAIYDEIVAYARQIGMIPIQLKKEQPGYILNSLLIPFLDAAEQLWLKGIADPQMIDRTWIAATGSPFGPFGILDAVGIRTAYNITAAELKDHPELQPIADRLKELLDQGKLGMESGEGFYKYPDPEFKKPEFLNE</sequence>
<dbReference type="Gene3D" id="1.10.1040.10">
    <property type="entry name" value="N-(1-d-carboxylethyl)-l-norvaline Dehydrogenase, domain 2"/>
    <property type="match status" value="1"/>
</dbReference>
<organism evidence="12 13">
    <name type="scientific">Lentilactobacillus parafarraginis DSM 18390 = JCM 14109</name>
    <dbReference type="NCBI Taxonomy" id="1423786"/>
    <lineage>
        <taxon>Bacteria</taxon>
        <taxon>Bacillati</taxon>
        <taxon>Bacillota</taxon>
        <taxon>Bacilli</taxon>
        <taxon>Lactobacillales</taxon>
        <taxon>Lactobacillaceae</taxon>
        <taxon>Lentilactobacillus</taxon>
    </lineage>
</organism>
<dbReference type="InterPro" id="IPR036291">
    <property type="entry name" value="NAD(P)-bd_dom_sf"/>
</dbReference>
<evidence type="ECO:0000259" key="11">
    <source>
        <dbReference type="Pfam" id="PF02737"/>
    </source>
</evidence>
<dbReference type="InterPro" id="IPR022694">
    <property type="entry name" value="3-OHacyl-CoA_DH"/>
</dbReference>
<gene>
    <name evidence="12" type="ORF">FD47_GL000918</name>
</gene>
<keyword evidence="6" id="KW-0443">Lipid metabolism</keyword>
<dbReference type="GO" id="GO:0003857">
    <property type="term" value="F:(3S)-3-hydroxyacyl-CoA dehydrogenase (NAD+) activity"/>
    <property type="evidence" value="ECO:0007669"/>
    <property type="project" value="UniProtKB-EC"/>
</dbReference>
<dbReference type="InterPro" id="IPR013328">
    <property type="entry name" value="6PGD_dom2"/>
</dbReference>
<feature type="compositionally biased region" description="Basic and acidic residues" evidence="9">
    <location>
        <begin position="299"/>
        <end position="311"/>
    </location>
</feature>
<evidence type="ECO:0000259" key="10">
    <source>
        <dbReference type="Pfam" id="PF00725"/>
    </source>
</evidence>
<evidence type="ECO:0000256" key="3">
    <source>
        <dbReference type="ARBA" id="ARBA00022832"/>
    </source>
</evidence>
<feature type="domain" description="3-hydroxyacyl-CoA dehydrogenase C-terminal" evidence="10">
    <location>
        <begin position="203"/>
        <end position="298"/>
    </location>
</feature>
<dbReference type="InterPro" id="IPR006176">
    <property type="entry name" value="3-OHacyl-CoA_DH_NAD-bd"/>
</dbReference>
<dbReference type="InterPro" id="IPR052242">
    <property type="entry name" value="Mito_3-hydroxyacyl-CoA_DH"/>
</dbReference>
<dbReference type="GO" id="GO:0070403">
    <property type="term" value="F:NAD+ binding"/>
    <property type="evidence" value="ECO:0007669"/>
    <property type="project" value="InterPro"/>
</dbReference>
<evidence type="ECO:0000256" key="4">
    <source>
        <dbReference type="ARBA" id="ARBA00023002"/>
    </source>
</evidence>
<dbReference type="EMBL" id="AZFZ01000002">
    <property type="protein sequence ID" value="KRM45731.1"/>
    <property type="molecule type" value="Genomic_DNA"/>
</dbReference>
<evidence type="ECO:0000256" key="9">
    <source>
        <dbReference type="SAM" id="MobiDB-lite"/>
    </source>
</evidence>
<dbReference type="NCBIfam" id="NF006143">
    <property type="entry name" value="PRK08293.1"/>
    <property type="match status" value="1"/>
</dbReference>
<evidence type="ECO:0000256" key="8">
    <source>
        <dbReference type="PIRSR" id="PIRSR000105-1"/>
    </source>
</evidence>
<evidence type="ECO:0000256" key="6">
    <source>
        <dbReference type="ARBA" id="ARBA00023098"/>
    </source>
</evidence>
<evidence type="ECO:0000256" key="1">
    <source>
        <dbReference type="ARBA" id="ARBA00005005"/>
    </source>
</evidence>
<evidence type="ECO:0000313" key="12">
    <source>
        <dbReference type="EMBL" id="KRM45731.1"/>
    </source>
</evidence>
<comment type="caution">
    <text evidence="12">The sequence shown here is derived from an EMBL/GenBank/DDBJ whole genome shotgun (WGS) entry which is preliminary data.</text>
</comment>
<dbReference type="GO" id="GO:0006635">
    <property type="term" value="P:fatty acid beta-oxidation"/>
    <property type="evidence" value="ECO:0007669"/>
    <property type="project" value="TreeGrafter"/>
</dbReference>
<accession>A0A0R1Z429</accession>
<evidence type="ECO:0000256" key="5">
    <source>
        <dbReference type="ARBA" id="ARBA00023027"/>
    </source>
</evidence>
<dbReference type="SUPFAM" id="SSF48179">
    <property type="entry name" value="6-phosphogluconate dehydrogenase C-terminal domain-like"/>
    <property type="match status" value="1"/>
</dbReference>
<reference evidence="12 13" key="1">
    <citation type="journal article" date="2015" name="Genome Announc.">
        <title>Expanding the biotechnology potential of lactobacilli through comparative genomics of 213 strains and associated genera.</title>
        <authorList>
            <person name="Sun Z."/>
            <person name="Harris H.M."/>
            <person name="McCann A."/>
            <person name="Guo C."/>
            <person name="Argimon S."/>
            <person name="Zhang W."/>
            <person name="Yang X."/>
            <person name="Jeffery I.B."/>
            <person name="Cooney J.C."/>
            <person name="Kagawa T.F."/>
            <person name="Liu W."/>
            <person name="Song Y."/>
            <person name="Salvetti E."/>
            <person name="Wrobel A."/>
            <person name="Rasinkangas P."/>
            <person name="Parkhill J."/>
            <person name="Rea M.C."/>
            <person name="O'Sullivan O."/>
            <person name="Ritari J."/>
            <person name="Douillard F.P."/>
            <person name="Paul Ross R."/>
            <person name="Yang R."/>
            <person name="Briner A.E."/>
            <person name="Felis G.E."/>
            <person name="de Vos W.M."/>
            <person name="Barrangou R."/>
            <person name="Klaenhammer T.R."/>
            <person name="Caufield P.W."/>
            <person name="Cui Y."/>
            <person name="Zhang H."/>
            <person name="O'Toole P.W."/>
        </authorList>
    </citation>
    <scope>NUCLEOTIDE SEQUENCE [LARGE SCALE GENOMIC DNA]</scope>
    <source>
        <strain evidence="12 13">DSM 18390</strain>
    </source>
</reference>
<keyword evidence="5" id="KW-0520">NAD</keyword>
<dbReference type="AlphaFoldDB" id="A0A0R1Z429"/>
<evidence type="ECO:0000256" key="7">
    <source>
        <dbReference type="ARBA" id="ARBA00049556"/>
    </source>
</evidence>
<dbReference type="Pfam" id="PF00725">
    <property type="entry name" value="3HCDH"/>
    <property type="match status" value="1"/>
</dbReference>
<keyword evidence="4" id="KW-0560">Oxidoreductase</keyword>
<dbReference type="SUPFAM" id="SSF51735">
    <property type="entry name" value="NAD(P)-binding Rossmann-fold domains"/>
    <property type="match status" value="1"/>
</dbReference>
<name>A0A0R1Z429_9LACO</name>
<protein>
    <submittedName>
        <fullName evidence="12">3-hydroxyacyl-CoA dehydrogenase, NAD binding domain protein</fullName>
    </submittedName>
</protein>
<evidence type="ECO:0000256" key="2">
    <source>
        <dbReference type="ARBA" id="ARBA00005086"/>
    </source>
</evidence>
<evidence type="ECO:0000313" key="13">
    <source>
        <dbReference type="Proteomes" id="UP000051010"/>
    </source>
</evidence>
<dbReference type="PANTHER" id="PTHR43561:SF3">
    <property type="entry name" value="HYDROXYACYL-COENZYME A DEHYDROGENASE, MITOCHONDRIAL"/>
    <property type="match status" value="1"/>
</dbReference>
<comment type="catalytic activity">
    <reaction evidence="7">
        <text>a (3S)-3-hydroxyacyl-CoA + NAD(+) = a 3-oxoacyl-CoA + NADH + H(+)</text>
        <dbReference type="Rhea" id="RHEA:22432"/>
        <dbReference type="ChEBI" id="CHEBI:15378"/>
        <dbReference type="ChEBI" id="CHEBI:57318"/>
        <dbReference type="ChEBI" id="CHEBI:57540"/>
        <dbReference type="ChEBI" id="CHEBI:57945"/>
        <dbReference type="ChEBI" id="CHEBI:90726"/>
        <dbReference type="EC" id="1.1.1.35"/>
    </reaction>
</comment>
<comment type="pathway">
    <text evidence="2">Lipid metabolism; butanoate metabolism.</text>
</comment>
<dbReference type="PANTHER" id="PTHR43561">
    <property type="match status" value="1"/>
</dbReference>
<dbReference type="Pfam" id="PF02737">
    <property type="entry name" value="3HCDH_N"/>
    <property type="match status" value="1"/>
</dbReference>
<dbReference type="PATRIC" id="fig|1423786.4.peg.970"/>